<keyword evidence="2" id="KW-1185">Reference proteome</keyword>
<protein>
    <submittedName>
        <fullName evidence="1">Uncharacterized protein</fullName>
    </submittedName>
</protein>
<dbReference type="EMBL" id="JABBWM010000129">
    <property type="protein sequence ID" value="KAG2087707.1"/>
    <property type="molecule type" value="Genomic_DNA"/>
</dbReference>
<evidence type="ECO:0000313" key="1">
    <source>
        <dbReference type="EMBL" id="KAG2087707.1"/>
    </source>
</evidence>
<comment type="caution">
    <text evidence="1">The sequence shown here is derived from an EMBL/GenBank/DDBJ whole genome shotgun (WGS) entry which is preliminary data.</text>
</comment>
<name>A0A9P7JM96_9AGAM</name>
<organism evidence="1 2">
    <name type="scientific">Suillus discolor</name>
    <dbReference type="NCBI Taxonomy" id="1912936"/>
    <lineage>
        <taxon>Eukaryota</taxon>
        <taxon>Fungi</taxon>
        <taxon>Dikarya</taxon>
        <taxon>Basidiomycota</taxon>
        <taxon>Agaricomycotina</taxon>
        <taxon>Agaricomycetes</taxon>
        <taxon>Agaricomycetidae</taxon>
        <taxon>Boletales</taxon>
        <taxon>Suillineae</taxon>
        <taxon>Suillaceae</taxon>
        <taxon>Suillus</taxon>
    </lineage>
</organism>
<sequence length="207" mass="23529">MKNTPCGFVREWIKSLSWIVRKTPAKAIVTWLDQDDKLSVRLLTHTVNIKQYHAACQSTLQDCISHVHAKVLFNISLPQSSFEVPSEDDQNEDTRGYGLFSFSLDVNDSDLGDSSVLLNSLSNLGTLCRWDDATNSISWDTAMLSQWLADVSLAWEYVYLLMHLLALPARGTEEEMWQHANGRESGRHLFFSNKLQTLVTKSNYNKS</sequence>
<accession>A0A9P7JM96</accession>
<evidence type="ECO:0000313" key="2">
    <source>
        <dbReference type="Proteomes" id="UP000823399"/>
    </source>
</evidence>
<dbReference type="RefSeq" id="XP_041285313.1">
    <property type="nucleotide sequence ID" value="XM_041439275.1"/>
</dbReference>
<gene>
    <name evidence="1" type="ORF">F5147DRAFT_727675</name>
</gene>
<proteinExistence type="predicted"/>
<dbReference type="OrthoDB" id="2690684at2759"/>
<dbReference type="Proteomes" id="UP000823399">
    <property type="component" value="Unassembled WGS sequence"/>
</dbReference>
<dbReference type="AlphaFoldDB" id="A0A9P7JM96"/>
<reference evidence="1" key="1">
    <citation type="journal article" date="2020" name="New Phytol.">
        <title>Comparative genomics reveals dynamic genome evolution in host specialist ectomycorrhizal fungi.</title>
        <authorList>
            <person name="Lofgren L.A."/>
            <person name="Nguyen N.H."/>
            <person name="Vilgalys R."/>
            <person name="Ruytinx J."/>
            <person name="Liao H.L."/>
            <person name="Branco S."/>
            <person name="Kuo A."/>
            <person name="LaButti K."/>
            <person name="Lipzen A."/>
            <person name="Andreopoulos W."/>
            <person name="Pangilinan J."/>
            <person name="Riley R."/>
            <person name="Hundley H."/>
            <person name="Na H."/>
            <person name="Barry K."/>
            <person name="Grigoriev I.V."/>
            <person name="Stajich J.E."/>
            <person name="Kennedy P.G."/>
        </authorList>
    </citation>
    <scope>NUCLEOTIDE SEQUENCE</scope>
    <source>
        <strain evidence="1">FC423</strain>
    </source>
</reference>
<dbReference type="GeneID" id="64701534"/>